<protein>
    <submittedName>
        <fullName evidence="1">Uncharacterized protein</fullName>
    </submittedName>
</protein>
<accession>A0A7K4MX12</accession>
<organism evidence="1 2">
    <name type="scientific">Marine Group I thaumarchaeote</name>
    <dbReference type="NCBI Taxonomy" id="2511932"/>
    <lineage>
        <taxon>Archaea</taxon>
        <taxon>Nitrososphaerota</taxon>
        <taxon>Marine Group I</taxon>
    </lineage>
</organism>
<name>A0A7K4MX12_9ARCH</name>
<evidence type="ECO:0000313" key="1">
    <source>
        <dbReference type="EMBL" id="NWJ57341.1"/>
    </source>
</evidence>
<dbReference type="Proteomes" id="UP000575480">
    <property type="component" value="Unassembled WGS sequence"/>
</dbReference>
<reference evidence="1 2" key="1">
    <citation type="journal article" date="2019" name="Environ. Microbiol.">
        <title>Genomics insights into ecotype formation of ammonia-oxidizing archaea in the deep ocean.</title>
        <authorList>
            <person name="Wang Y."/>
            <person name="Huang J.M."/>
            <person name="Cui G.J."/>
            <person name="Nunoura T."/>
            <person name="Takaki Y."/>
            <person name="Li W.L."/>
            <person name="Li J."/>
            <person name="Gao Z.M."/>
            <person name="Takai K."/>
            <person name="Zhang A.Q."/>
            <person name="Stepanauskas R."/>
        </authorList>
    </citation>
    <scope>NUCLEOTIDE SEQUENCE [LARGE SCALE GENOMIC DNA]</scope>
    <source>
        <strain evidence="1 2">L15a</strain>
    </source>
</reference>
<comment type="caution">
    <text evidence="1">The sequence shown here is derived from an EMBL/GenBank/DDBJ whole genome shotgun (WGS) entry which is preliminary data.</text>
</comment>
<dbReference type="AlphaFoldDB" id="A0A7K4MX12"/>
<dbReference type="EMBL" id="JACATH010000005">
    <property type="protein sequence ID" value="NWJ57341.1"/>
    <property type="molecule type" value="Genomic_DNA"/>
</dbReference>
<gene>
    <name evidence="1" type="ORF">HX858_06280</name>
</gene>
<evidence type="ECO:0000313" key="2">
    <source>
        <dbReference type="Proteomes" id="UP000575480"/>
    </source>
</evidence>
<sequence length="122" mass="13968">MTTTTKTIGSRVNNEVHTLFTDVCNNEGITMSQKINQLVTDCVSFPSKKENKVESEPLILSGNVSQDKKMLDDLPREILEKSIRILDSKNRKEQTKFSQSEDAVKAFLKKLENKKFRVKCYP</sequence>
<proteinExistence type="predicted"/>